<dbReference type="AlphaFoldDB" id="A0A177NN23"/>
<dbReference type="OrthoDB" id="9807255at2"/>
<gene>
    <name evidence="1" type="ORF">A1355_04620</name>
</gene>
<dbReference type="Proteomes" id="UP000077628">
    <property type="component" value="Unassembled WGS sequence"/>
</dbReference>
<protein>
    <submittedName>
        <fullName evidence="1">Uncharacterized protein</fullName>
    </submittedName>
</protein>
<organism evidence="1 2">
    <name type="scientific">Methylomonas koyamae</name>
    <dbReference type="NCBI Taxonomy" id="702114"/>
    <lineage>
        <taxon>Bacteria</taxon>
        <taxon>Pseudomonadati</taxon>
        <taxon>Pseudomonadota</taxon>
        <taxon>Gammaproteobacteria</taxon>
        <taxon>Methylococcales</taxon>
        <taxon>Methylococcaceae</taxon>
        <taxon>Methylomonas</taxon>
    </lineage>
</organism>
<dbReference type="EMBL" id="LUUK01000160">
    <property type="protein sequence ID" value="OAI19232.1"/>
    <property type="molecule type" value="Genomic_DNA"/>
</dbReference>
<name>A0A177NN23_9GAMM</name>
<comment type="caution">
    <text evidence="1">The sequence shown here is derived from an EMBL/GenBank/DDBJ whole genome shotgun (WGS) entry which is preliminary data.</text>
</comment>
<keyword evidence="2" id="KW-1185">Reference proteome</keyword>
<evidence type="ECO:0000313" key="1">
    <source>
        <dbReference type="EMBL" id="OAI19232.1"/>
    </source>
</evidence>
<reference evidence="2" key="1">
    <citation type="submission" date="2016-03" db="EMBL/GenBank/DDBJ databases">
        <authorList>
            <person name="Heylen K."/>
            <person name="De Vos P."/>
            <person name="Vekeman B."/>
        </authorList>
    </citation>
    <scope>NUCLEOTIDE SEQUENCE [LARGE SCALE GENOMIC DNA]</scope>
    <source>
        <strain evidence="2">R-45383</strain>
    </source>
</reference>
<accession>A0A177NN23</accession>
<dbReference type="STRING" id="702114.A1355_04620"/>
<proteinExistence type="predicted"/>
<dbReference type="RefSeq" id="WP_064028120.1">
    <property type="nucleotide sequence ID" value="NZ_LUUK01000160.1"/>
</dbReference>
<evidence type="ECO:0000313" key="2">
    <source>
        <dbReference type="Proteomes" id="UP000077628"/>
    </source>
</evidence>
<sequence length="62" mass="7170">MQHIDKIIKFHNLLKHRRTPISGKELDKQLGCSKSTRQRLTKELPDHLNAPLICNRSAGGYY</sequence>